<dbReference type="OrthoDB" id="6496929at2759"/>
<dbReference type="Pfam" id="PF17064">
    <property type="entry name" value="QVR"/>
    <property type="match status" value="1"/>
</dbReference>
<keyword evidence="3" id="KW-0418">Kinase</keyword>
<dbReference type="InterPro" id="IPR031424">
    <property type="entry name" value="QVR-like"/>
</dbReference>
<organism evidence="3">
    <name type="scientific">Daphnia magna</name>
    <dbReference type="NCBI Taxonomy" id="35525"/>
    <lineage>
        <taxon>Eukaryota</taxon>
        <taxon>Metazoa</taxon>
        <taxon>Ecdysozoa</taxon>
        <taxon>Arthropoda</taxon>
        <taxon>Crustacea</taxon>
        <taxon>Branchiopoda</taxon>
        <taxon>Diplostraca</taxon>
        <taxon>Cladocera</taxon>
        <taxon>Anomopoda</taxon>
        <taxon>Daphniidae</taxon>
        <taxon>Daphnia</taxon>
    </lineage>
</organism>
<dbReference type="EMBL" id="GDIP01245070">
    <property type="protein sequence ID" value="JAI78331.1"/>
    <property type="molecule type" value="Transcribed_RNA"/>
</dbReference>
<protein>
    <submittedName>
        <fullName evidence="3">Urokinase plasminogen activator surface receptor</fullName>
    </submittedName>
</protein>
<reference evidence="3" key="2">
    <citation type="submission" date="2015-10" db="EMBL/GenBank/DDBJ databases">
        <authorList>
            <person name="Gilbert D.G."/>
        </authorList>
    </citation>
    <scope>NUCLEOTIDE SEQUENCE</scope>
</reference>
<keyword evidence="2" id="KW-0325">Glycoprotein</keyword>
<dbReference type="InterPro" id="IPR050975">
    <property type="entry name" value="Sleep_regulator"/>
</dbReference>
<sequence>MKNAKQTMKHKKRRFISDRDVGQPLQSTVGCNKPPFILFLGLILHPTVDCKGWPTSRSEMNRLFLCFIVCFAFFISTGDAIKCYVCNSAIDKTGCSPTQSLNPNFLKDCSELPGGAKNTICRKIDQDAPNHTGVDSNIRVIRECGQDDPVTNTCYQKAGLGGRQYVCSCDHDGCNSGADLQMVFATMVSFATVALLSPKFLL</sequence>
<dbReference type="PANTHER" id="PTHR33562">
    <property type="entry name" value="ATILLA, ISOFORM B-RELATED-RELATED"/>
    <property type="match status" value="1"/>
</dbReference>
<dbReference type="GO" id="GO:0032222">
    <property type="term" value="P:regulation of synaptic transmission, cholinergic"/>
    <property type="evidence" value="ECO:0007669"/>
    <property type="project" value="InterPro"/>
</dbReference>
<dbReference type="PANTHER" id="PTHR33562:SF14">
    <property type="entry name" value="PROTEIN QUIVER"/>
    <property type="match status" value="1"/>
</dbReference>
<dbReference type="GO" id="GO:0016301">
    <property type="term" value="F:kinase activity"/>
    <property type="evidence" value="ECO:0007669"/>
    <property type="project" value="UniProtKB-KW"/>
</dbReference>
<evidence type="ECO:0000313" key="3">
    <source>
        <dbReference type="EMBL" id="JAI78331.1"/>
    </source>
</evidence>
<reference evidence="3" key="1">
    <citation type="submission" date="2015-10" db="EMBL/GenBank/DDBJ databases">
        <title>Daphnia magna gene sets from two clonal populations assembled and annotated with EvidentialGene.</title>
        <authorList>
            <person name="Gilbert D."/>
            <person name="Podicheti R."/>
            <person name="Orsini L."/>
            <person name="Colbourne J."/>
            <person name="Pfrender M."/>
        </authorList>
    </citation>
    <scope>NUCLEOTIDE SEQUENCE</scope>
</reference>
<dbReference type="PROSITE" id="PS51257">
    <property type="entry name" value="PROKAR_LIPOPROTEIN"/>
    <property type="match status" value="1"/>
</dbReference>
<dbReference type="GO" id="GO:0030431">
    <property type="term" value="P:sleep"/>
    <property type="evidence" value="ECO:0007669"/>
    <property type="project" value="InterPro"/>
</dbReference>
<keyword evidence="3" id="KW-0675">Receptor</keyword>
<dbReference type="AlphaFoldDB" id="A0A0P5FJD4"/>
<proteinExistence type="predicted"/>
<accession>A0A0P5FJD4</accession>
<keyword evidence="1" id="KW-0732">Signal</keyword>
<evidence type="ECO:0000256" key="1">
    <source>
        <dbReference type="ARBA" id="ARBA00022729"/>
    </source>
</evidence>
<name>A0A0P5FJD4_9CRUS</name>
<evidence type="ECO:0000256" key="2">
    <source>
        <dbReference type="ARBA" id="ARBA00023180"/>
    </source>
</evidence>
<keyword evidence="3" id="KW-0808">Transferase</keyword>